<dbReference type="Pfam" id="PF03692">
    <property type="entry name" value="CxxCxxCC"/>
    <property type="match status" value="1"/>
</dbReference>
<name>A0AAE3EHL4_9SPIR</name>
<dbReference type="InterPro" id="IPR005358">
    <property type="entry name" value="Puta_zinc/iron-chelating_dom"/>
</dbReference>
<evidence type="ECO:0000313" key="2">
    <source>
        <dbReference type="Proteomes" id="UP001198163"/>
    </source>
</evidence>
<reference evidence="1" key="1">
    <citation type="submission" date="2021-08" db="EMBL/GenBank/DDBJ databases">
        <title>Comparative analyses of Brucepasteria parasyntrophica and Teretinema zuelzerae.</title>
        <authorList>
            <person name="Song Y."/>
            <person name="Brune A."/>
        </authorList>
    </citation>
    <scope>NUCLEOTIDE SEQUENCE</scope>
    <source>
        <strain evidence="1">DSM 1903</strain>
    </source>
</reference>
<dbReference type="PANTHER" id="PTHR36931:SF1">
    <property type="entry name" value="UPF0153 PROTEIN YEIW"/>
    <property type="match status" value="1"/>
</dbReference>
<dbReference type="PANTHER" id="PTHR36931">
    <property type="entry name" value="UPF0153 PROTEIN YEIW"/>
    <property type="match status" value="1"/>
</dbReference>
<comment type="caution">
    <text evidence="1">The sequence shown here is derived from an EMBL/GenBank/DDBJ whole genome shotgun (WGS) entry which is preliminary data.</text>
</comment>
<evidence type="ECO:0000313" key="1">
    <source>
        <dbReference type="EMBL" id="MCD1654526.1"/>
    </source>
</evidence>
<organism evidence="1 2">
    <name type="scientific">Teretinema zuelzerae</name>
    <dbReference type="NCBI Taxonomy" id="156"/>
    <lineage>
        <taxon>Bacteria</taxon>
        <taxon>Pseudomonadati</taxon>
        <taxon>Spirochaetota</taxon>
        <taxon>Spirochaetia</taxon>
        <taxon>Spirochaetales</taxon>
        <taxon>Treponemataceae</taxon>
        <taxon>Teretinema</taxon>
    </lineage>
</organism>
<keyword evidence="2" id="KW-1185">Reference proteome</keyword>
<dbReference type="AlphaFoldDB" id="A0AAE3EHL4"/>
<accession>A0AAE3EHL4</accession>
<gene>
    <name evidence="1" type="ORF">K7J14_07380</name>
</gene>
<proteinExistence type="predicted"/>
<dbReference type="InterPro" id="IPR052572">
    <property type="entry name" value="UPF0153_domain"/>
</dbReference>
<dbReference type="EMBL" id="JAINWA010000003">
    <property type="protein sequence ID" value="MCD1654526.1"/>
    <property type="molecule type" value="Genomic_DNA"/>
</dbReference>
<protein>
    <submittedName>
        <fullName evidence="1">YkgJ family cysteine cluster protein</fullName>
    </submittedName>
</protein>
<dbReference type="Proteomes" id="UP001198163">
    <property type="component" value="Unassembled WGS sequence"/>
</dbReference>
<sequence>MCRPGCAACCIYISISSPLPGMPEGKPAGVRCANLDEENRCRIHGQPNYPQVCSNFKPDRETCGDGNEHARDYLTRLEALTS</sequence>
<dbReference type="RefSeq" id="WP_330165593.1">
    <property type="nucleotide sequence ID" value="NZ_JAINWA010000003.1"/>
</dbReference>